<keyword evidence="1" id="KW-0812">Transmembrane</keyword>
<dbReference type="AlphaFoldDB" id="A0A820P6I5"/>
<proteinExistence type="predicted"/>
<organism evidence="2 3">
    <name type="scientific">Adineta steineri</name>
    <dbReference type="NCBI Taxonomy" id="433720"/>
    <lineage>
        <taxon>Eukaryota</taxon>
        <taxon>Metazoa</taxon>
        <taxon>Spiralia</taxon>
        <taxon>Gnathifera</taxon>
        <taxon>Rotifera</taxon>
        <taxon>Eurotatoria</taxon>
        <taxon>Bdelloidea</taxon>
        <taxon>Adinetida</taxon>
        <taxon>Adinetidae</taxon>
        <taxon>Adineta</taxon>
    </lineage>
</organism>
<reference evidence="2" key="1">
    <citation type="submission" date="2021-02" db="EMBL/GenBank/DDBJ databases">
        <authorList>
            <person name="Nowell W R."/>
        </authorList>
    </citation>
    <scope>NUCLEOTIDE SEQUENCE</scope>
</reference>
<evidence type="ECO:0000313" key="2">
    <source>
        <dbReference type="EMBL" id="CAF4399714.1"/>
    </source>
</evidence>
<dbReference type="EMBL" id="CAJOBB010024298">
    <property type="protein sequence ID" value="CAF4399714.1"/>
    <property type="molecule type" value="Genomic_DNA"/>
</dbReference>
<sequence>MSSTYIAGVSTYFGIYFGSPLFIFGIF</sequence>
<dbReference type="Proteomes" id="UP000663868">
    <property type="component" value="Unassembled WGS sequence"/>
</dbReference>
<feature type="non-terminal residue" evidence="2">
    <location>
        <position position="27"/>
    </location>
</feature>
<gene>
    <name evidence="2" type="ORF">KXQ929_LOCUS50950</name>
</gene>
<evidence type="ECO:0000256" key="1">
    <source>
        <dbReference type="SAM" id="Phobius"/>
    </source>
</evidence>
<accession>A0A820P6I5</accession>
<name>A0A820P6I5_9BILA</name>
<comment type="caution">
    <text evidence="2">The sequence shown here is derived from an EMBL/GenBank/DDBJ whole genome shotgun (WGS) entry which is preliminary data.</text>
</comment>
<evidence type="ECO:0000313" key="3">
    <source>
        <dbReference type="Proteomes" id="UP000663868"/>
    </source>
</evidence>
<keyword evidence="1" id="KW-0472">Membrane</keyword>
<protein>
    <submittedName>
        <fullName evidence="2">Uncharacterized protein</fullName>
    </submittedName>
</protein>
<keyword evidence="1" id="KW-1133">Transmembrane helix</keyword>
<feature type="transmembrane region" description="Helical" evidence="1">
    <location>
        <begin position="6"/>
        <end position="26"/>
    </location>
</feature>